<comment type="caution">
    <text evidence="4">The sequence shown here is derived from an EMBL/GenBank/DDBJ whole genome shotgun (WGS) entry which is preliminary data.</text>
</comment>
<dbReference type="EMBL" id="BAABHS010000020">
    <property type="protein sequence ID" value="GAA4978810.1"/>
    <property type="molecule type" value="Genomic_DNA"/>
</dbReference>
<protein>
    <recommendedName>
        <fullName evidence="3">Histidine kinase/HSP90-like ATPase domain-containing protein</fullName>
    </recommendedName>
</protein>
<evidence type="ECO:0000259" key="3">
    <source>
        <dbReference type="Pfam" id="PF13581"/>
    </source>
</evidence>
<dbReference type="SUPFAM" id="SSF55874">
    <property type="entry name" value="ATPase domain of HSP90 chaperone/DNA topoisomerase II/histidine kinase"/>
    <property type="match status" value="1"/>
</dbReference>
<feature type="domain" description="Histidine kinase/HSP90-like ATPase" evidence="3">
    <location>
        <begin position="114"/>
        <end position="225"/>
    </location>
</feature>
<dbReference type="InterPro" id="IPR050267">
    <property type="entry name" value="Anti-sigma-factor_SerPK"/>
</dbReference>
<dbReference type="InterPro" id="IPR036890">
    <property type="entry name" value="HATPase_C_sf"/>
</dbReference>
<evidence type="ECO:0000313" key="4">
    <source>
        <dbReference type="EMBL" id="GAA4978810.1"/>
    </source>
</evidence>
<keyword evidence="1" id="KW-0418">Kinase</keyword>
<name>A0ABP9HU59_9ACTN</name>
<evidence type="ECO:0000256" key="2">
    <source>
        <dbReference type="SAM" id="MobiDB-lite"/>
    </source>
</evidence>
<gene>
    <name evidence="4" type="ORF">GCM10023205_53780</name>
</gene>
<evidence type="ECO:0000313" key="5">
    <source>
        <dbReference type="Proteomes" id="UP001500466"/>
    </source>
</evidence>
<dbReference type="CDD" id="cd16936">
    <property type="entry name" value="HATPase_RsbW-like"/>
    <property type="match status" value="1"/>
</dbReference>
<dbReference type="Pfam" id="PF13581">
    <property type="entry name" value="HATPase_c_2"/>
    <property type="match status" value="1"/>
</dbReference>
<dbReference type="PANTHER" id="PTHR35526">
    <property type="entry name" value="ANTI-SIGMA-F FACTOR RSBW-RELATED"/>
    <property type="match status" value="1"/>
</dbReference>
<proteinExistence type="predicted"/>
<keyword evidence="5" id="KW-1185">Reference proteome</keyword>
<keyword evidence="1" id="KW-0808">Transferase</keyword>
<feature type="region of interest" description="Disordered" evidence="2">
    <location>
        <begin position="1"/>
        <end position="21"/>
    </location>
</feature>
<reference evidence="5" key="1">
    <citation type="journal article" date="2019" name="Int. J. Syst. Evol. Microbiol.">
        <title>The Global Catalogue of Microorganisms (GCM) 10K type strain sequencing project: providing services to taxonomists for standard genome sequencing and annotation.</title>
        <authorList>
            <consortium name="The Broad Institute Genomics Platform"/>
            <consortium name="The Broad Institute Genome Sequencing Center for Infectious Disease"/>
            <person name="Wu L."/>
            <person name="Ma J."/>
        </authorList>
    </citation>
    <scope>NUCLEOTIDE SEQUENCE [LARGE SCALE GENOMIC DNA]</scope>
    <source>
        <strain evidence="5">JCM 17986</strain>
    </source>
</reference>
<dbReference type="Gene3D" id="3.30.565.10">
    <property type="entry name" value="Histidine kinase-like ATPase, C-terminal domain"/>
    <property type="match status" value="1"/>
</dbReference>
<dbReference type="Proteomes" id="UP001500466">
    <property type="component" value="Unassembled WGS sequence"/>
</dbReference>
<dbReference type="RefSeq" id="WP_345678267.1">
    <property type="nucleotide sequence ID" value="NZ_BAABHS010000020.1"/>
</dbReference>
<evidence type="ECO:0000256" key="1">
    <source>
        <dbReference type="ARBA" id="ARBA00022527"/>
    </source>
</evidence>
<dbReference type="PANTHER" id="PTHR35526:SF3">
    <property type="entry name" value="ANTI-SIGMA-F FACTOR RSBW"/>
    <property type="match status" value="1"/>
</dbReference>
<organism evidence="4 5">
    <name type="scientific">Yinghuangia aomiensis</name>
    <dbReference type="NCBI Taxonomy" id="676205"/>
    <lineage>
        <taxon>Bacteria</taxon>
        <taxon>Bacillati</taxon>
        <taxon>Actinomycetota</taxon>
        <taxon>Actinomycetes</taxon>
        <taxon>Kitasatosporales</taxon>
        <taxon>Streptomycetaceae</taxon>
        <taxon>Yinghuangia</taxon>
    </lineage>
</organism>
<accession>A0ABP9HU59</accession>
<dbReference type="InterPro" id="IPR003594">
    <property type="entry name" value="HATPase_dom"/>
</dbReference>
<sequence>MRGASDSTTNSDTDWGSCSTDSHTASVVRANLGAAFRGIPDAHAGPVGWDGCTHIERFLRSDSAMTPSHETEFFPTTGYLRDVRLPNFRAAPTTVPTGDATPWQPARVVHSLAHSPASAAAARRLARTALTRWRVDDDSANDILTIASELITNAIQHALPGAVTLRLFIFPMDRRQCVRIEVGDGGPNTDASAELVGEHDEHGRGNVIVTCLSARTGSYRSDDGMTYWAEVPVA</sequence>
<keyword evidence="1" id="KW-0723">Serine/threonine-protein kinase</keyword>